<dbReference type="AlphaFoldDB" id="A0AB33KD81"/>
<accession>A0AB33KD81</accession>
<evidence type="ECO:0000313" key="1">
    <source>
        <dbReference type="EMBL" id="BFP49360.1"/>
    </source>
</evidence>
<reference evidence="1" key="1">
    <citation type="submission" date="2024-07" db="EMBL/GenBank/DDBJ databases">
        <title>Complete genome sequences of cellulolytic bacteria, Kitasatospora sp. CMC57 and Streptomyces sp. CMC78, isolated from Japanese agricultural soil.</title>
        <authorList>
            <person name="Hashimoto T."/>
            <person name="Ito M."/>
            <person name="Iwamoto M."/>
            <person name="Fukahori D."/>
            <person name="Shoda T."/>
            <person name="Sakoda M."/>
            <person name="Morohoshi T."/>
            <person name="Mitsuboshi M."/>
            <person name="Nishizawa T."/>
        </authorList>
    </citation>
    <scope>NUCLEOTIDE SEQUENCE</scope>
    <source>
        <strain evidence="1">CMC57</strain>
    </source>
</reference>
<gene>
    <name evidence="1" type="ORF">KCMC57_57280</name>
</gene>
<protein>
    <submittedName>
        <fullName evidence="1">Uncharacterized protein</fullName>
    </submittedName>
</protein>
<sequence>MNGVVDREYGRTCLAGQGDASDAESVVLLGDAACDRGRVGRWRGEVLGRGGSVTVSSS</sequence>
<organism evidence="1">
    <name type="scientific">Kitasatospora sp. CMC57</name>
    <dbReference type="NCBI Taxonomy" id="3231513"/>
    <lineage>
        <taxon>Bacteria</taxon>
        <taxon>Bacillati</taxon>
        <taxon>Actinomycetota</taxon>
        <taxon>Actinomycetes</taxon>
        <taxon>Kitasatosporales</taxon>
        <taxon>Streptomycetaceae</taxon>
        <taxon>Kitasatospora</taxon>
    </lineage>
</organism>
<dbReference type="EMBL" id="AP035881">
    <property type="protein sequence ID" value="BFP49360.1"/>
    <property type="molecule type" value="Genomic_DNA"/>
</dbReference>
<proteinExistence type="predicted"/>
<name>A0AB33KD81_9ACTN</name>